<dbReference type="PRINTS" id="PR00598">
    <property type="entry name" value="HTHMARR"/>
</dbReference>
<dbReference type="PROSITE" id="PS50995">
    <property type="entry name" value="HTH_MARR_2"/>
    <property type="match status" value="1"/>
</dbReference>
<evidence type="ECO:0000313" key="6">
    <source>
        <dbReference type="Proteomes" id="UP000265719"/>
    </source>
</evidence>
<accession>A0AA97LYK9</accession>
<dbReference type="GO" id="GO:0006950">
    <property type="term" value="P:response to stress"/>
    <property type="evidence" value="ECO:0007669"/>
    <property type="project" value="TreeGrafter"/>
</dbReference>
<dbReference type="RefSeq" id="WP_068689309.1">
    <property type="nucleotide sequence ID" value="NZ_CP063196.1"/>
</dbReference>
<dbReference type="EMBL" id="CP063196">
    <property type="protein sequence ID" value="UOE20391.1"/>
    <property type="molecule type" value="Genomic_DNA"/>
</dbReference>
<sequence length="150" mass="16890">MDPTPAHQLHRSLMDLVRVAGLLQGDQQVLSHPVSLSQAFALDELGTAGGPLSQRELAERLGLEKSTVSRMVADLERKGLLHRERDPANRRVHRLRITERGRQLRAHLAELFQQRYDRWSAAMAPDEREALLYGLSGLVRAIRRNPPPPG</sequence>
<dbReference type="Proteomes" id="UP000265719">
    <property type="component" value="Chromosome"/>
</dbReference>
<reference evidence="5" key="1">
    <citation type="submission" date="2020-10" db="EMBL/GenBank/DDBJ databases">
        <title>De novo genome project of the cellulose decomposer Thermobifida halotolerans type strain.</title>
        <authorList>
            <person name="Nagy I."/>
            <person name="Horvath B."/>
            <person name="Kukolya J."/>
            <person name="Nagy I."/>
            <person name="Orsini M."/>
        </authorList>
    </citation>
    <scope>NUCLEOTIDE SEQUENCE</scope>
    <source>
        <strain evidence="5">DSM 44931</strain>
    </source>
</reference>
<evidence type="ECO:0000256" key="2">
    <source>
        <dbReference type="ARBA" id="ARBA00023125"/>
    </source>
</evidence>
<feature type="domain" description="HTH marR-type" evidence="4">
    <location>
        <begin position="6"/>
        <end position="140"/>
    </location>
</feature>
<dbReference type="InterPro" id="IPR000835">
    <property type="entry name" value="HTH_MarR-typ"/>
</dbReference>
<dbReference type="AlphaFoldDB" id="A0AA97LYK9"/>
<dbReference type="InterPro" id="IPR036388">
    <property type="entry name" value="WH-like_DNA-bd_sf"/>
</dbReference>
<keyword evidence="2" id="KW-0238">DNA-binding</keyword>
<dbReference type="PROSITE" id="PS01117">
    <property type="entry name" value="HTH_MARR_1"/>
    <property type="match status" value="1"/>
</dbReference>
<dbReference type="PANTHER" id="PTHR33164:SF57">
    <property type="entry name" value="MARR-FAMILY TRANSCRIPTIONAL REGULATOR"/>
    <property type="match status" value="1"/>
</dbReference>
<dbReference type="InterPro" id="IPR036390">
    <property type="entry name" value="WH_DNA-bd_sf"/>
</dbReference>
<dbReference type="SUPFAM" id="SSF46785">
    <property type="entry name" value="Winged helix' DNA-binding domain"/>
    <property type="match status" value="1"/>
</dbReference>
<name>A0AA97LYK9_9ACTN</name>
<dbReference type="SMART" id="SM00347">
    <property type="entry name" value="HTH_MARR"/>
    <property type="match status" value="1"/>
</dbReference>
<keyword evidence="6" id="KW-1185">Reference proteome</keyword>
<dbReference type="Gene3D" id="1.10.10.10">
    <property type="entry name" value="Winged helix-like DNA-binding domain superfamily/Winged helix DNA-binding domain"/>
    <property type="match status" value="1"/>
</dbReference>
<dbReference type="GO" id="GO:0003700">
    <property type="term" value="F:DNA-binding transcription factor activity"/>
    <property type="evidence" value="ECO:0007669"/>
    <property type="project" value="InterPro"/>
</dbReference>
<dbReference type="GO" id="GO:0003677">
    <property type="term" value="F:DNA binding"/>
    <property type="evidence" value="ECO:0007669"/>
    <property type="project" value="UniProtKB-KW"/>
</dbReference>
<evidence type="ECO:0000313" key="5">
    <source>
        <dbReference type="EMBL" id="UOE20391.1"/>
    </source>
</evidence>
<gene>
    <name evidence="5" type="ORF">NI17_003915</name>
</gene>
<dbReference type="InterPro" id="IPR039422">
    <property type="entry name" value="MarR/SlyA-like"/>
</dbReference>
<keyword evidence="3" id="KW-0804">Transcription</keyword>
<evidence type="ECO:0000256" key="3">
    <source>
        <dbReference type="ARBA" id="ARBA00023163"/>
    </source>
</evidence>
<organism evidence="5 6">
    <name type="scientific">Thermobifida halotolerans</name>
    <dbReference type="NCBI Taxonomy" id="483545"/>
    <lineage>
        <taxon>Bacteria</taxon>
        <taxon>Bacillati</taxon>
        <taxon>Actinomycetota</taxon>
        <taxon>Actinomycetes</taxon>
        <taxon>Streptosporangiales</taxon>
        <taxon>Nocardiopsidaceae</taxon>
        <taxon>Thermobifida</taxon>
    </lineage>
</organism>
<dbReference type="Pfam" id="PF12802">
    <property type="entry name" value="MarR_2"/>
    <property type="match status" value="1"/>
</dbReference>
<proteinExistence type="predicted"/>
<dbReference type="InterPro" id="IPR023187">
    <property type="entry name" value="Tscrpt_reg_MarR-type_CS"/>
</dbReference>
<dbReference type="PANTHER" id="PTHR33164">
    <property type="entry name" value="TRANSCRIPTIONAL REGULATOR, MARR FAMILY"/>
    <property type="match status" value="1"/>
</dbReference>
<evidence type="ECO:0000256" key="1">
    <source>
        <dbReference type="ARBA" id="ARBA00023015"/>
    </source>
</evidence>
<protein>
    <submittedName>
        <fullName evidence="5">MarR family transcriptional regulator</fullName>
    </submittedName>
</protein>
<evidence type="ECO:0000259" key="4">
    <source>
        <dbReference type="PROSITE" id="PS50995"/>
    </source>
</evidence>
<dbReference type="KEGG" id="thao:NI17_003915"/>
<keyword evidence="1" id="KW-0805">Transcription regulation</keyword>